<name>A0ABV6M417_9ACTN</name>
<evidence type="ECO:0000256" key="2">
    <source>
        <dbReference type="ARBA" id="ARBA00004236"/>
    </source>
</evidence>
<dbReference type="InterPro" id="IPR003660">
    <property type="entry name" value="HAMP_dom"/>
</dbReference>
<dbReference type="InterPro" id="IPR036890">
    <property type="entry name" value="HATPase_C_sf"/>
</dbReference>
<evidence type="ECO:0000256" key="5">
    <source>
        <dbReference type="ARBA" id="ARBA00022679"/>
    </source>
</evidence>
<keyword evidence="6 11" id="KW-0812">Transmembrane</keyword>
<keyword evidence="7 14" id="KW-0418">Kinase</keyword>
<dbReference type="SUPFAM" id="SSF47384">
    <property type="entry name" value="Homodimeric domain of signal transducing histidine kinase"/>
    <property type="match status" value="1"/>
</dbReference>
<evidence type="ECO:0000256" key="4">
    <source>
        <dbReference type="ARBA" id="ARBA00022553"/>
    </source>
</evidence>
<dbReference type="Proteomes" id="UP001589867">
    <property type="component" value="Unassembled WGS sequence"/>
</dbReference>
<dbReference type="CDD" id="cd00075">
    <property type="entry name" value="HATPase"/>
    <property type="match status" value="1"/>
</dbReference>
<evidence type="ECO:0000256" key="9">
    <source>
        <dbReference type="ARBA" id="ARBA00023012"/>
    </source>
</evidence>
<evidence type="ECO:0000313" key="15">
    <source>
        <dbReference type="Proteomes" id="UP001589867"/>
    </source>
</evidence>
<evidence type="ECO:0000256" key="10">
    <source>
        <dbReference type="ARBA" id="ARBA00023136"/>
    </source>
</evidence>
<reference evidence="14 15" key="1">
    <citation type="submission" date="2024-09" db="EMBL/GenBank/DDBJ databases">
        <authorList>
            <person name="Sun Q."/>
            <person name="Mori K."/>
        </authorList>
    </citation>
    <scope>NUCLEOTIDE SEQUENCE [LARGE SCALE GENOMIC DNA]</scope>
    <source>
        <strain evidence="14 15">TBRC 3947</strain>
    </source>
</reference>
<evidence type="ECO:0000256" key="1">
    <source>
        <dbReference type="ARBA" id="ARBA00000085"/>
    </source>
</evidence>
<sequence length="385" mass="41245">MSRLTIRARLTLVYGGLFLIAGVLLLGVTYALTAQRIPEPGHKVTSYQGPDLPPDAAGLPRSGQLESRVVEDTWDSALNALLTQGGIALVLAGVAATALGWLIAGRLLQPLQRMTDTARRIAEAPAADRGLHERIALDGPHDEVKQLADTFDVMLERLDRSFDGQRRFVANASHELRTPLTLNRALLEVAVHRRAASPEVRQLGETLLEINGRHERLLDGLLVLARSEREVTEGSYVDLADIVEHVAEQAKQGTVSILTEAGSAPTTGNPVLLERLVQNLVENAVRYNVPAEGWVGVTTDTRADGWVELVVSNTGPVVPRYEVPGLFEPFHRLEGDRLGAATPGAGLGLSIVRAVARAHGGEAVARPREGGGLVVTVTLPGVPTM</sequence>
<dbReference type="InterPro" id="IPR003594">
    <property type="entry name" value="HATPase_dom"/>
</dbReference>
<dbReference type="InterPro" id="IPR005467">
    <property type="entry name" value="His_kinase_dom"/>
</dbReference>
<evidence type="ECO:0000256" key="11">
    <source>
        <dbReference type="SAM" id="Phobius"/>
    </source>
</evidence>
<evidence type="ECO:0000259" key="12">
    <source>
        <dbReference type="PROSITE" id="PS50109"/>
    </source>
</evidence>
<keyword evidence="4" id="KW-0597">Phosphoprotein</keyword>
<dbReference type="Pfam" id="PF02518">
    <property type="entry name" value="HATPase_c"/>
    <property type="match status" value="1"/>
</dbReference>
<dbReference type="InterPro" id="IPR004358">
    <property type="entry name" value="Sig_transdc_His_kin-like_C"/>
</dbReference>
<dbReference type="CDD" id="cd06225">
    <property type="entry name" value="HAMP"/>
    <property type="match status" value="1"/>
</dbReference>
<dbReference type="Pfam" id="PF00512">
    <property type="entry name" value="HisKA"/>
    <property type="match status" value="1"/>
</dbReference>
<dbReference type="PROSITE" id="PS50885">
    <property type="entry name" value="HAMP"/>
    <property type="match status" value="1"/>
</dbReference>
<evidence type="ECO:0000256" key="6">
    <source>
        <dbReference type="ARBA" id="ARBA00022692"/>
    </source>
</evidence>
<accession>A0ABV6M417</accession>
<comment type="caution">
    <text evidence="14">The sequence shown here is derived from an EMBL/GenBank/DDBJ whole genome shotgun (WGS) entry which is preliminary data.</text>
</comment>
<dbReference type="EC" id="2.7.13.3" evidence="3"/>
<dbReference type="PANTHER" id="PTHR45436:SF5">
    <property type="entry name" value="SENSOR HISTIDINE KINASE TRCS"/>
    <property type="match status" value="1"/>
</dbReference>
<dbReference type="Pfam" id="PF00672">
    <property type="entry name" value="HAMP"/>
    <property type="match status" value="1"/>
</dbReference>
<gene>
    <name evidence="14" type="ORF">ACFFIA_16615</name>
</gene>
<evidence type="ECO:0000256" key="7">
    <source>
        <dbReference type="ARBA" id="ARBA00022777"/>
    </source>
</evidence>
<dbReference type="Gene3D" id="6.10.340.10">
    <property type="match status" value="1"/>
</dbReference>
<dbReference type="RefSeq" id="WP_377251891.1">
    <property type="nucleotide sequence ID" value="NZ_JBHLUH010000028.1"/>
</dbReference>
<evidence type="ECO:0000259" key="13">
    <source>
        <dbReference type="PROSITE" id="PS50885"/>
    </source>
</evidence>
<dbReference type="InterPro" id="IPR036097">
    <property type="entry name" value="HisK_dim/P_sf"/>
</dbReference>
<dbReference type="PANTHER" id="PTHR45436">
    <property type="entry name" value="SENSOR HISTIDINE KINASE YKOH"/>
    <property type="match status" value="1"/>
</dbReference>
<dbReference type="PRINTS" id="PR00344">
    <property type="entry name" value="BCTRLSENSOR"/>
</dbReference>
<evidence type="ECO:0000256" key="3">
    <source>
        <dbReference type="ARBA" id="ARBA00012438"/>
    </source>
</evidence>
<protein>
    <recommendedName>
        <fullName evidence="3">histidine kinase</fullName>
        <ecNumber evidence="3">2.7.13.3</ecNumber>
    </recommendedName>
</protein>
<dbReference type="SUPFAM" id="SSF55874">
    <property type="entry name" value="ATPase domain of HSP90 chaperone/DNA topoisomerase II/histidine kinase"/>
    <property type="match status" value="1"/>
</dbReference>
<organism evidence="14 15">
    <name type="scientific">Phytohabitans kaempferiae</name>
    <dbReference type="NCBI Taxonomy" id="1620943"/>
    <lineage>
        <taxon>Bacteria</taxon>
        <taxon>Bacillati</taxon>
        <taxon>Actinomycetota</taxon>
        <taxon>Actinomycetes</taxon>
        <taxon>Micromonosporales</taxon>
        <taxon>Micromonosporaceae</taxon>
    </lineage>
</organism>
<dbReference type="InterPro" id="IPR050428">
    <property type="entry name" value="TCS_sensor_his_kinase"/>
</dbReference>
<proteinExistence type="predicted"/>
<keyword evidence="5" id="KW-0808">Transferase</keyword>
<dbReference type="SMART" id="SM00387">
    <property type="entry name" value="HATPase_c"/>
    <property type="match status" value="1"/>
</dbReference>
<dbReference type="SMART" id="SM00388">
    <property type="entry name" value="HisKA"/>
    <property type="match status" value="1"/>
</dbReference>
<dbReference type="EMBL" id="JBHLUH010000028">
    <property type="protein sequence ID" value="MFC0529277.1"/>
    <property type="molecule type" value="Genomic_DNA"/>
</dbReference>
<dbReference type="Gene3D" id="1.10.287.130">
    <property type="match status" value="1"/>
</dbReference>
<keyword evidence="9" id="KW-0902">Two-component regulatory system</keyword>
<dbReference type="InterPro" id="IPR003661">
    <property type="entry name" value="HisK_dim/P_dom"/>
</dbReference>
<dbReference type="SUPFAM" id="SSF158472">
    <property type="entry name" value="HAMP domain-like"/>
    <property type="match status" value="1"/>
</dbReference>
<comment type="catalytic activity">
    <reaction evidence="1">
        <text>ATP + protein L-histidine = ADP + protein N-phospho-L-histidine.</text>
        <dbReference type="EC" id="2.7.13.3"/>
    </reaction>
</comment>
<dbReference type="CDD" id="cd00082">
    <property type="entry name" value="HisKA"/>
    <property type="match status" value="1"/>
</dbReference>
<keyword evidence="10 11" id="KW-0472">Membrane</keyword>
<evidence type="ECO:0000313" key="14">
    <source>
        <dbReference type="EMBL" id="MFC0529277.1"/>
    </source>
</evidence>
<dbReference type="GO" id="GO:0016301">
    <property type="term" value="F:kinase activity"/>
    <property type="evidence" value="ECO:0007669"/>
    <property type="project" value="UniProtKB-KW"/>
</dbReference>
<keyword evidence="8 11" id="KW-1133">Transmembrane helix</keyword>
<comment type="subcellular location">
    <subcellularLocation>
        <location evidence="2">Cell membrane</location>
    </subcellularLocation>
</comment>
<feature type="transmembrane region" description="Helical" evidence="11">
    <location>
        <begin position="12"/>
        <end position="32"/>
    </location>
</feature>
<feature type="transmembrane region" description="Helical" evidence="11">
    <location>
        <begin position="81"/>
        <end position="104"/>
    </location>
</feature>
<dbReference type="SMART" id="SM00304">
    <property type="entry name" value="HAMP"/>
    <property type="match status" value="1"/>
</dbReference>
<feature type="domain" description="HAMP" evidence="13">
    <location>
        <begin position="105"/>
        <end position="163"/>
    </location>
</feature>
<dbReference type="PROSITE" id="PS50109">
    <property type="entry name" value="HIS_KIN"/>
    <property type="match status" value="1"/>
</dbReference>
<evidence type="ECO:0000256" key="8">
    <source>
        <dbReference type="ARBA" id="ARBA00022989"/>
    </source>
</evidence>
<keyword evidence="15" id="KW-1185">Reference proteome</keyword>
<dbReference type="Gene3D" id="3.30.565.10">
    <property type="entry name" value="Histidine kinase-like ATPase, C-terminal domain"/>
    <property type="match status" value="1"/>
</dbReference>
<feature type="domain" description="Histidine kinase" evidence="12">
    <location>
        <begin position="171"/>
        <end position="383"/>
    </location>
</feature>